<name>A0A9P6VML7_9HELO</name>
<keyword evidence="3" id="KW-1185">Reference proteome</keyword>
<dbReference type="InterPro" id="IPR029058">
    <property type="entry name" value="AB_hydrolase_fold"/>
</dbReference>
<dbReference type="SUPFAM" id="SSF53474">
    <property type="entry name" value="alpha/beta-Hydrolases"/>
    <property type="match status" value="1"/>
</dbReference>
<organism evidence="2 3">
    <name type="scientific">Hyphodiscus hymeniophilus</name>
    <dbReference type="NCBI Taxonomy" id="353542"/>
    <lineage>
        <taxon>Eukaryota</taxon>
        <taxon>Fungi</taxon>
        <taxon>Dikarya</taxon>
        <taxon>Ascomycota</taxon>
        <taxon>Pezizomycotina</taxon>
        <taxon>Leotiomycetes</taxon>
        <taxon>Helotiales</taxon>
        <taxon>Hyphodiscaceae</taxon>
        <taxon>Hyphodiscus</taxon>
    </lineage>
</organism>
<dbReference type="InterPro" id="IPR052897">
    <property type="entry name" value="Sec-Metab_Biosynth_Hydrolase"/>
</dbReference>
<evidence type="ECO:0000259" key="1">
    <source>
        <dbReference type="Pfam" id="PF12697"/>
    </source>
</evidence>
<comment type="caution">
    <text evidence="2">The sequence shown here is derived from an EMBL/GenBank/DDBJ whole genome shotgun (WGS) entry which is preliminary data.</text>
</comment>
<feature type="domain" description="AB hydrolase-1" evidence="1">
    <location>
        <begin position="7"/>
        <end position="172"/>
    </location>
</feature>
<evidence type="ECO:0000313" key="3">
    <source>
        <dbReference type="Proteomes" id="UP000785200"/>
    </source>
</evidence>
<dbReference type="AlphaFoldDB" id="A0A9P6VML7"/>
<reference evidence="2" key="1">
    <citation type="submission" date="2019-07" db="EMBL/GenBank/DDBJ databases">
        <title>Hyphodiscus hymeniophilus genome sequencing and assembly.</title>
        <authorList>
            <person name="Kramer G."/>
            <person name="Nodwell J."/>
        </authorList>
    </citation>
    <scope>NUCLEOTIDE SEQUENCE</scope>
    <source>
        <strain evidence="2">ATCC 34498</strain>
    </source>
</reference>
<dbReference type="InterPro" id="IPR000073">
    <property type="entry name" value="AB_hydrolase_1"/>
</dbReference>
<accession>A0A9P6VML7</accession>
<dbReference type="PANTHER" id="PTHR37017:SF11">
    <property type="entry name" value="ESTERASE_LIPASE_THIOESTERASE DOMAIN-CONTAINING PROTEIN"/>
    <property type="match status" value="1"/>
</dbReference>
<gene>
    <name evidence="2" type="ORF">D0Z07_2593</name>
</gene>
<dbReference type="Proteomes" id="UP000785200">
    <property type="component" value="Unassembled WGS sequence"/>
</dbReference>
<dbReference type="Gene3D" id="3.40.50.1820">
    <property type="entry name" value="alpha/beta hydrolase"/>
    <property type="match status" value="1"/>
</dbReference>
<dbReference type="PANTHER" id="PTHR37017">
    <property type="entry name" value="AB HYDROLASE-1 DOMAIN-CONTAINING PROTEIN-RELATED"/>
    <property type="match status" value="1"/>
</dbReference>
<evidence type="ECO:0000313" key="2">
    <source>
        <dbReference type="EMBL" id="KAG0651156.1"/>
    </source>
</evidence>
<dbReference type="EMBL" id="VNKQ01000005">
    <property type="protein sequence ID" value="KAG0651156.1"/>
    <property type="molecule type" value="Genomic_DNA"/>
</dbReference>
<dbReference type="OrthoDB" id="408373at2759"/>
<proteinExistence type="predicted"/>
<dbReference type="Pfam" id="PF12697">
    <property type="entry name" value="Abhydrolase_6"/>
    <property type="match status" value="1"/>
</dbReference>
<protein>
    <recommendedName>
        <fullName evidence="1">AB hydrolase-1 domain-containing protein</fullName>
    </recommendedName>
</protein>
<sequence>MPIFPTIVIVPGAWHSPEFFNSVISILEPLGYKCVTISMPGVGGSPPVDSLDEDIAAVRTVVMKELETGNDAIIHAHSWGGIPVNSALDGLSKAERDNDGKKGAVVKLTFVSSFVLPENTSLLDLGEGVAPDFWDIQEDGNLWLKDMKGRLYHDLNPKEQQYWLSTLKPQSIKGSLPTAFPSSSKLPHVQQEIVTSSEIDILSRFTPRLREKKY</sequence>